<organism evidence="2 3">
    <name type="scientific">Candidatus Protofrankia californiensis</name>
    <dbReference type="NCBI Taxonomy" id="1839754"/>
    <lineage>
        <taxon>Bacteria</taxon>
        <taxon>Bacillati</taxon>
        <taxon>Actinomycetota</taxon>
        <taxon>Actinomycetes</taxon>
        <taxon>Frankiales</taxon>
        <taxon>Frankiaceae</taxon>
        <taxon>Protofrankia</taxon>
    </lineage>
</organism>
<feature type="chain" id="PRO_5008679481" description="DUF5666 domain-containing protein" evidence="1">
    <location>
        <begin position="30"/>
        <end position="156"/>
    </location>
</feature>
<sequence>MRRSTATRVAAVVGAMVVVAGGLATAALADSGGPATPSLSVVADAVASATDASPGHPRRAWLARRGIHGEFVARTDDGYRTIGAQRGTVAAVSDSSLTVRGDDGYRVSYSVTDETIVRRDKDRAKISDVKVGDTVRIVADVDGQTRSAVRMFVLAG</sequence>
<name>A0A1C3NUG9_9ACTN</name>
<evidence type="ECO:0000256" key="1">
    <source>
        <dbReference type="SAM" id="SignalP"/>
    </source>
</evidence>
<dbReference type="EMBL" id="FLUV01000348">
    <property type="protein sequence ID" value="SBW18912.1"/>
    <property type="molecule type" value="Genomic_DNA"/>
</dbReference>
<feature type="signal peptide" evidence="1">
    <location>
        <begin position="1"/>
        <end position="29"/>
    </location>
</feature>
<evidence type="ECO:0000313" key="2">
    <source>
        <dbReference type="EMBL" id="SBW18912.1"/>
    </source>
</evidence>
<reference evidence="3" key="1">
    <citation type="submission" date="2016-02" db="EMBL/GenBank/DDBJ databases">
        <authorList>
            <person name="Wibberg D."/>
        </authorList>
    </citation>
    <scope>NUCLEOTIDE SEQUENCE [LARGE SCALE GENOMIC DNA]</scope>
</reference>
<dbReference type="AlphaFoldDB" id="A0A1C3NUG9"/>
<evidence type="ECO:0008006" key="4">
    <source>
        <dbReference type="Google" id="ProtNLM"/>
    </source>
</evidence>
<keyword evidence="3" id="KW-1185">Reference proteome</keyword>
<evidence type="ECO:0000313" key="3">
    <source>
        <dbReference type="Proteomes" id="UP000199013"/>
    </source>
</evidence>
<gene>
    <name evidence="2" type="ORF">FDG2_0878</name>
</gene>
<proteinExistence type="predicted"/>
<protein>
    <recommendedName>
        <fullName evidence="4">DUF5666 domain-containing protein</fullName>
    </recommendedName>
</protein>
<accession>A0A1C3NUG9</accession>
<keyword evidence="1" id="KW-0732">Signal</keyword>
<dbReference type="Proteomes" id="UP000199013">
    <property type="component" value="Unassembled WGS sequence"/>
</dbReference>